<dbReference type="SUPFAM" id="SSF63829">
    <property type="entry name" value="Calcium-dependent phosphotriesterase"/>
    <property type="match status" value="1"/>
</dbReference>
<keyword evidence="2" id="KW-1185">Reference proteome</keyword>
<sequence length="823" mass="91231">MKDQPNLNTGFTHSSTCDPGSAPGMFSHSQRFTVTGGTFTAITKNYVAPSLPSAFRMIPMGDIDLRYEIRMDERTGVAYFQRQRACVCRMYSAKARIDGRKSKVTVAIYQGNDAEEEWRQDIDKYMSIRHPNIVQICGAASSNGIHATLFNDDLIPVQEVLVCYEDSHFSTVYFYAQLNQDFTETFNYICSAFQRQFRIWDCTIWIRRSTGRLCAELIPAKDDLWLQWWSTESPAFPASPRKYCWSAGIETIGTVIDSLTLEHYHYICGWNLGQTRPFGLSASTTVKLGAVFHRFNDLFEDSVEIAFLLSVEAPCIHHWKNSGGHIGEVMPKGWTRFQSSDVLNNTVCISFSIFPGHWHTWLTQANHIFRRLNIMSNFENYAVAYAIRFYIDIWGPRRDPPTGFLFLCPEEDFRTSPSSLCLPARGAYWSLDPSGTDRLSSEDATRLGFPALELTTQAFEDHWDGSIYEGLRQLHQAKGFDPYSQEVARHLGLPLYQVSSQAEAPFAYVNSDGEGFDTDIDLDFNSAYIDDYEPEYPLNLACDDPDLAVNAEAVYHEDVHDPVGENCGSEHAEISNLKNLHMYTFPNANGLTGIAEYRPDVYAIVTSEFNITSATAERGSVVIWSLDLSCSGPPKARRAARIPQSTLTNGLSTVPGHPDLVLAADSFLGAAYEINVRTGAVRVLIQNAAMSPGSPPPALGINGLHVRAGQLYFTNSQLGTFSRVPLGGGAVEVLGAGAYDDFTFDSEGRAWVATNPGALTLYTRLKNGTWEKEIVVGDAAGSTMLKEPSSAAFGRDGGRETKILYVTTRTGQIVAVDTSGGYA</sequence>
<dbReference type="EMBL" id="JACAZH010000001">
    <property type="protein sequence ID" value="KAF7376999.1"/>
    <property type="molecule type" value="Genomic_DNA"/>
</dbReference>
<dbReference type="InterPro" id="IPR052998">
    <property type="entry name" value="Hetero-Diels-Alderase-like"/>
</dbReference>
<evidence type="ECO:0000313" key="2">
    <source>
        <dbReference type="Proteomes" id="UP000623467"/>
    </source>
</evidence>
<evidence type="ECO:0008006" key="3">
    <source>
        <dbReference type="Google" id="ProtNLM"/>
    </source>
</evidence>
<name>A0A8H6ZGP1_9AGAR</name>
<dbReference type="PANTHER" id="PTHR42060">
    <property type="entry name" value="NHL REPEAT-CONTAINING PROTEIN-RELATED"/>
    <property type="match status" value="1"/>
</dbReference>
<gene>
    <name evidence="1" type="ORF">MSAN_00117800</name>
</gene>
<organism evidence="1 2">
    <name type="scientific">Mycena sanguinolenta</name>
    <dbReference type="NCBI Taxonomy" id="230812"/>
    <lineage>
        <taxon>Eukaryota</taxon>
        <taxon>Fungi</taxon>
        <taxon>Dikarya</taxon>
        <taxon>Basidiomycota</taxon>
        <taxon>Agaricomycotina</taxon>
        <taxon>Agaricomycetes</taxon>
        <taxon>Agaricomycetidae</taxon>
        <taxon>Agaricales</taxon>
        <taxon>Marasmiineae</taxon>
        <taxon>Mycenaceae</taxon>
        <taxon>Mycena</taxon>
    </lineage>
</organism>
<dbReference type="InterPro" id="IPR011042">
    <property type="entry name" value="6-blade_b-propeller_TolB-like"/>
</dbReference>
<dbReference type="OrthoDB" id="258495at2759"/>
<comment type="caution">
    <text evidence="1">The sequence shown here is derived from an EMBL/GenBank/DDBJ whole genome shotgun (WGS) entry which is preliminary data.</text>
</comment>
<protein>
    <recommendedName>
        <fullName evidence="3">Protein kinase domain-containing protein</fullName>
    </recommendedName>
</protein>
<dbReference type="PANTHER" id="PTHR42060:SF1">
    <property type="entry name" value="NHL REPEAT-CONTAINING PROTEIN"/>
    <property type="match status" value="1"/>
</dbReference>
<reference evidence="1" key="1">
    <citation type="submission" date="2020-05" db="EMBL/GenBank/DDBJ databases">
        <title>Mycena genomes resolve the evolution of fungal bioluminescence.</title>
        <authorList>
            <person name="Tsai I.J."/>
        </authorList>
    </citation>
    <scope>NUCLEOTIDE SEQUENCE</scope>
    <source>
        <strain evidence="1">160909Yilan</strain>
    </source>
</reference>
<accession>A0A8H6ZGP1</accession>
<proteinExistence type="predicted"/>
<dbReference type="Gene3D" id="2.120.10.30">
    <property type="entry name" value="TolB, C-terminal domain"/>
    <property type="match status" value="1"/>
</dbReference>
<dbReference type="Proteomes" id="UP000623467">
    <property type="component" value="Unassembled WGS sequence"/>
</dbReference>
<evidence type="ECO:0000313" key="1">
    <source>
        <dbReference type="EMBL" id="KAF7376999.1"/>
    </source>
</evidence>
<dbReference type="AlphaFoldDB" id="A0A8H6ZGP1"/>